<sequence length="109" mass="12048">MAIKIEDFPQALQHLKTIFAAGVHTIVFTKTNGDERTLKGTRDPNVIGLDEFEKQMNPPPKKDGTTRVVSNTSIALYDVEAKGWRACKLDKIISLNGIDINNILPTNQG</sequence>
<accession>D9I6E2</accession>
<organism evidence="1 2">
    <name type="scientific">Acinetobacter phage 133</name>
    <dbReference type="NCBI Taxonomy" id="2919552"/>
    <lineage>
        <taxon>Viruses</taxon>
        <taxon>Duplodnaviria</taxon>
        <taxon>Heunggongvirae</taxon>
        <taxon>Uroviricota</taxon>
        <taxon>Caudoviricetes</taxon>
        <taxon>Pantevenvirales</taxon>
        <taxon>Straboviridae</taxon>
        <taxon>Tevenvirinae</taxon>
        <taxon>Centumtrigintavirus</taxon>
        <taxon>Centumtrigintavirus cv133</taxon>
        <taxon>Acinetobacter virus 133</taxon>
    </lineage>
</organism>
<name>D9I6E2_9CAUD</name>
<dbReference type="RefSeq" id="YP_004300789.1">
    <property type="nucleotide sequence ID" value="NC_015250.1"/>
</dbReference>
<reference evidence="1 2" key="1">
    <citation type="journal article" date="2010" name="Virol. J.">
        <title>Genomes of the T4-related bacteriophages as windows on microbial genome evolution.</title>
        <authorList>
            <person name="Petrov V.M."/>
            <person name="Ratnayaka S."/>
            <person name="Nolan J.M."/>
            <person name="Miller E.S."/>
            <person name="Karam J.D."/>
        </authorList>
    </citation>
    <scope>NUCLEOTIDE SEQUENCE [LARGE SCALE GENOMIC DNA]</scope>
    <source>
        <strain evidence="1">Acj133</strain>
    </source>
</reference>
<dbReference type="KEGG" id="vg:10323195"/>
<dbReference type="InterPro" id="IPR024401">
    <property type="entry name" value="WYL_prot"/>
</dbReference>
<dbReference type="GeneID" id="10323195"/>
<evidence type="ECO:0000313" key="2">
    <source>
        <dbReference type="Proteomes" id="UP000000330"/>
    </source>
</evidence>
<keyword evidence="2" id="KW-1185">Reference proteome</keyword>
<protein>
    <submittedName>
        <fullName evidence="1">Uncharacterized protein 31.1</fullName>
    </submittedName>
</protein>
<proteinExistence type="predicted"/>
<dbReference type="EMBL" id="HM114315">
    <property type="protein sequence ID" value="ADJ19523.1"/>
    <property type="molecule type" value="Genomic_DNA"/>
</dbReference>
<dbReference type="Pfam" id="PF10902">
    <property type="entry name" value="WYL_2"/>
    <property type="match status" value="1"/>
</dbReference>
<gene>
    <name evidence="1" type="primary">31.1</name>
    <name evidence="1" type="ORF">Acj133p208</name>
</gene>
<dbReference type="Proteomes" id="UP000000330">
    <property type="component" value="Segment"/>
</dbReference>
<evidence type="ECO:0000313" key="1">
    <source>
        <dbReference type="EMBL" id="ADJ19523.1"/>
    </source>
</evidence>